<organism evidence="1 2">
    <name type="scientific">Zalaria obscura</name>
    <dbReference type="NCBI Taxonomy" id="2024903"/>
    <lineage>
        <taxon>Eukaryota</taxon>
        <taxon>Fungi</taxon>
        <taxon>Dikarya</taxon>
        <taxon>Ascomycota</taxon>
        <taxon>Pezizomycotina</taxon>
        <taxon>Dothideomycetes</taxon>
        <taxon>Dothideomycetidae</taxon>
        <taxon>Dothideales</taxon>
        <taxon>Zalariaceae</taxon>
        <taxon>Zalaria</taxon>
    </lineage>
</organism>
<dbReference type="EMBL" id="JAMKPW020000022">
    <property type="protein sequence ID" value="KAK8206707.1"/>
    <property type="molecule type" value="Genomic_DNA"/>
</dbReference>
<comment type="caution">
    <text evidence="1">The sequence shown here is derived from an EMBL/GenBank/DDBJ whole genome shotgun (WGS) entry which is preliminary data.</text>
</comment>
<reference evidence="1" key="1">
    <citation type="submission" date="2024-02" db="EMBL/GenBank/DDBJ databases">
        <title>Metagenome Assembled Genome of Zalaria obscura JY119.</title>
        <authorList>
            <person name="Vighnesh L."/>
            <person name="Jagadeeshwari U."/>
            <person name="Venkata Ramana C."/>
            <person name="Sasikala C."/>
        </authorList>
    </citation>
    <scope>NUCLEOTIDE SEQUENCE</scope>
    <source>
        <strain evidence="1">JY119</strain>
    </source>
</reference>
<sequence length="85" mass="9340">MQKGRKRLLTARDRLCALMVRIRGYGHLGDNEDALGTYTPTVSQSKLDGDNEWPRKGDSGRCESHSGPSASRRSLVDVPESSTAH</sequence>
<evidence type="ECO:0000313" key="2">
    <source>
        <dbReference type="Proteomes" id="UP001320706"/>
    </source>
</evidence>
<dbReference type="Proteomes" id="UP001320706">
    <property type="component" value="Unassembled WGS sequence"/>
</dbReference>
<proteinExistence type="predicted"/>
<keyword evidence="2" id="KW-1185">Reference proteome</keyword>
<accession>A0ACC3SBI0</accession>
<name>A0ACC3SBI0_9PEZI</name>
<evidence type="ECO:0000313" key="1">
    <source>
        <dbReference type="EMBL" id="KAK8206707.1"/>
    </source>
</evidence>
<protein>
    <submittedName>
        <fullName evidence="1">Uncharacterized protein</fullName>
    </submittedName>
</protein>
<gene>
    <name evidence="1" type="ORF">M8818_004541</name>
</gene>